<dbReference type="Proteomes" id="UP000019374">
    <property type="component" value="Unassembled WGS sequence"/>
</dbReference>
<organism evidence="1 2">
    <name type="scientific">Ophiocordyceps sinensis (strain Co18 / CGMCC 3.14243)</name>
    <name type="common">Yarsagumba caterpillar fungus</name>
    <name type="synonym">Hirsutella sinensis</name>
    <dbReference type="NCBI Taxonomy" id="911162"/>
    <lineage>
        <taxon>Eukaryota</taxon>
        <taxon>Fungi</taxon>
        <taxon>Dikarya</taxon>
        <taxon>Ascomycota</taxon>
        <taxon>Pezizomycotina</taxon>
        <taxon>Sordariomycetes</taxon>
        <taxon>Hypocreomycetidae</taxon>
        <taxon>Hypocreales</taxon>
        <taxon>Ophiocordycipitaceae</taxon>
        <taxon>Ophiocordyceps</taxon>
    </lineage>
</organism>
<evidence type="ECO:0000313" key="1">
    <source>
        <dbReference type="EMBL" id="EQL03828.1"/>
    </source>
</evidence>
<protein>
    <submittedName>
        <fullName evidence="1">Uncharacterized protein</fullName>
    </submittedName>
</protein>
<proteinExistence type="predicted"/>
<dbReference type="OrthoDB" id="3946750at2759"/>
<reference evidence="1 2" key="1">
    <citation type="journal article" date="2013" name="Chin. Sci. Bull.">
        <title>Genome survey uncovers the secrets of sex and lifestyle in caterpillar fungus.</title>
        <authorList>
            <person name="Hu X."/>
            <person name="Zhang Y."/>
            <person name="Xiao G."/>
            <person name="Zheng P."/>
            <person name="Xia Y."/>
            <person name="Zhang X."/>
            <person name="St Leger R.J."/>
            <person name="Liu X."/>
            <person name="Wang C."/>
        </authorList>
    </citation>
    <scope>NUCLEOTIDE SEQUENCE [LARGE SCALE GENOMIC DNA]</scope>
    <source>
        <strain evidence="2">Co18 / CGMCC 3.14243</strain>
        <tissue evidence="1">Fruit-body</tissue>
    </source>
</reference>
<evidence type="ECO:0000313" key="2">
    <source>
        <dbReference type="Proteomes" id="UP000019374"/>
    </source>
</evidence>
<accession>T5APT0</accession>
<sequence length="177" mass="19831">MDQPGFTAKESFDLVRLEQTMQHGSFSPPPLGASSLPRQVARLADLAKYKPVSATESRTEPGKPSKELFKGYDDLERVRIGLRNKPDDICKPVLKEPSKNSPDLDKYGPVYFNEPDGRQDWTAEEVSSQNEALDQYKKLHQYTVCEDGVSLSMFLLQGQVMFGFRVEAGLVASWGTE</sequence>
<dbReference type="HOGENOM" id="CLU_1518342_0_0_1"/>
<gene>
    <name evidence="1" type="ORF">OCS_00466</name>
</gene>
<dbReference type="AlphaFoldDB" id="T5APT0"/>
<dbReference type="EMBL" id="KE652191">
    <property type="protein sequence ID" value="EQL03828.1"/>
    <property type="molecule type" value="Genomic_DNA"/>
</dbReference>
<name>T5APT0_OPHSC</name>